<evidence type="ECO:0000313" key="2">
    <source>
        <dbReference type="Proteomes" id="UP000299102"/>
    </source>
</evidence>
<name>A0A4C1UBT3_EUMVA</name>
<dbReference type="EMBL" id="BGZK01000154">
    <property type="protein sequence ID" value="GBP23891.1"/>
    <property type="molecule type" value="Genomic_DNA"/>
</dbReference>
<protein>
    <submittedName>
        <fullName evidence="1">Uncharacterized protein</fullName>
    </submittedName>
</protein>
<evidence type="ECO:0000313" key="1">
    <source>
        <dbReference type="EMBL" id="GBP23891.1"/>
    </source>
</evidence>
<gene>
    <name evidence="1" type="ORF">EVAR_86268_1</name>
</gene>
<proteinExistence type="predicted"/>
<keyword evidence="2" id="KW-1185">Reference proteome</keyword>
<dbReference type="AlphaFoldDB" id="A0A4C1UBT3"/>
<reference evidence="1 2" key="1">
    <citation type="journal article" date="2019" name="Commun. Biol.">
        <title>The bagworm genome reveals a unique fibroin gene that provides high tensile strength.</title>
        <authorList>
            <person name="Kono N."/>
            <person name="Nakamura H."/>
            <person name="Ohtoshi R."/>
            <person name="Tomita M."/>
            <person name="Numata K."/>
            <person name="Arakawa K."/>
        </authorList>
    </citation>
    <scope>NUCLEOTIDE SEQUENCE [LARGE SCALE GENOMIC DNA]</scope>
</reference>
<sequence>MSFWSLLRRRRTSSMVKEASVGGEHPKKQSLYVFQCVFVLTHSVPQPSYNATECLFNAKTCRRSVPRDICPQTNGDAIIPAHNGARSHSDVNGLRASTSTTPAMCDGFRKPKEMTIERQQRALL</sequence>
<comment type="caution">
    <text evidence="1">The sequence shown here is derived from an EMBL/GenBank/DDBJ whole genome shotgun (WGS) entry which is preliminary data.</text>
</comment>
<dbReference type="Proteomes" id="UP000299102">
    <property type="component" value="Unassembled WGS sequence"/>
</dbReference>
<organism evidence="1 2">
    <name type="scientific">Eumeta variegata</name>
    <name type="common">Bagworm moth</name>
    <name type="synonym">Eumeta japonica</name>
    <dbReference type="NCBI Taxonomy" id="151549"/>
    <lineage>
        <taxon>Eukaryota</taxon>
        <taxon>Metazoa</taxon>
        <taxon>Ecdysozoa</taxon>
        <taxon>Arthropoda</taxon>
        <taxon>Hexapoda</taxon>
        <taxon>Insecta</taxon>
        <taxon>Pterygota</taxon>
        <taxon>Neoptera</taxon>
        <taxon>Endopterygota</taxon>
        <taxon>Lepidoptera</taxon>
        <taxon>Glossata</taxon>
        <taxon>Ditrysia</taxon>
        <taxon>Tineoidea</taxon>
        <taxon>Psychidae</taxon>
        <taxon>Oiketicinae</taxon>
        <taxon>Eumeta</taxon>
    </lineage>
</organism>
<accession>A0A4C1UBT3</accession>